<evidence type="ECO:0000313" key="6">
    <source>
        <dbReference type="Proteomes" id="UP000449944"/>
    </source>
</evidence>
<evidence type="ECO:0000313" key="5">
    <source>
        <dbReference type="EMBL" id="MTC35822.1"/>
    </source>
</evidence>
<feature type="domain" description="Tyr recombinase" evidence="4">
    <location>
        <begin position="63"/>
        <end position="255"/>
    </location>
</feature>
<dbReference type="EMBL" id="WLUB01000048">
    <property type="protein sequence ID" value="MTC35822.1"/>
    <property type="molecule type" value="Genomic_DNA"/>
</dbReference>
<gene>
    <name evidence="5" type="ORF">GKR67_14525</name>
</gene>
<organism evidence="5 6">
    <name type="scientific">Providencia alcalifaciens</name>
    <dbReference type="NCBI Taxonomy" id="126385"/>
    <lineage>
        <taxon>Bacteria</taxon>
        <taxon>Pseudomonadati</taxon>
        <taxon>Pseudomonadota</taxon>
        <taxon>Gammaproteobacteria</taxon>
        <taxon>Enterobacterales</taxon>
        <taxon>Morganellaceae</taxon>
        <taxon>Providencia</taxon>
    </lineage>
</organism>
<dbReference type="InterPro" id="IPR002104">
    <property type="entry name" value="Integrase_catalytic"/>
</dbReference>
<evidence type="ECO:0000256" key="1">
    <source>
        <dbReference type="ARBA" id="ARBA00022908"/>
    </source>
</evidence>
<accession>A0AAW9VD62</accession>
<dbReference type="PROSITE" id="PS51898">
    <property type="entry name" value="TYR_RECOMBINASE"/>
    <property type="match status" value="1"/>
</dbReference>
<protein>
    <submittedName>
        <fullName evidence="5">Tyrosine-type recombinase/integrase</fullName>
    </submittedName>
</protein>
<dbReference type="CDD" id="cd00397">
    <property type="entry name" value="DNA_BRE_C"/>
    <property type="match status" value="1"/>
</dbReference>
<dbReference type="GO" id="GO:0003677">
    <property type="term" value="F:DNA binding"/>
    <property type="evidence" value="ECO:0007669"/>
    <property type="project" value="InterPro"/>
</dbReference>
<evidence type="ECO:0000256" key="2">
    <source>
        <dbReference type="ARBA" id="ARBA00023172"/>
    </source>
</evidence>
<dbReference type="PANTHER" id="PTHR30349:SF90">
    <property type="entry name" value="TYROSINE RECOMBINASE XERD"/>
    <property type="match status" value="1"/>
</dbReference>
<comment type="caution">
    <text evidence="5">The sequence shown here is derived from an EMBL/GenBank/DDBJ whole genome shotgun (WGS) entry which is preliminary data.</text>
</comment>
<dbReference type="GO" id="GO:0015074">
    <property type="term" value="P:DNA integration"/>
    <property type="evidence" value="ECO:0007669"/>
    <property type="project" value="UniProtKB-KW"/>
</dbReference>
<dbReference type="AlphaFoldDB" id="A0AAW9VD62"/>
<feature type="active site" description="O-(3'-phospho-DNA)-tyrosine intermediate" evidence="3">
    <location>
        <position position="242"/>
    </location>
</feature>
<evidence type="ECO:0000256" key="3">
    <source>
        <dbReference type="PIRSR" id="PIRSR004576-50"/>
    </source>
</evidence>
<dbReference type="GO" id="GO:0006310">
    <property type="term" value="P:DNA recombination"/>
    <property type="evidence" value="ECO:0007669"/>
    <property type="project" value="UniProtKB-KW"/>
</dbReference>
<dbReference type="Pfam" id="PF00589">
    <property type="entry name" value="Phage_integrase"/>
    <property type="match status" value="1"/>
</dbReference>
<dbReference type="Proteomes" id="UP000449944">
    <property type="component" value="Unassembled WGS sequence"/>
</dbReference>
<keyword evidence="1" id="KW-0229">DNA integration</keyword>
<sequence>MIINIVIIHIRIITMAGFNMNFFPTLNETGRSIVRRQSQALLQNGHLERARQLRNLAIAAELDCPKYLLAPEINQLLQFIPDLHQRTLIETLWNTGARIHEALALTKGDFYLNEETPFVVLRTLKQREPKSSVTKNKSKIRPKRVVALFDPQYVQLMKSYFATMRLKNQSQIWPIQSDNTVRNWLRSAVEQAEVNGISYVVEPITCKTFRHSFAMHLIFNGVPLKVIQAYLGHKKSSSTDVYTKIFTLDAMLHFDISFR</sequence>
<evidence type="ECO:0000259" key="4">
    <source>
        <dbReference type="PROSITE" id="PS51898"/>
    </source>
</evidence>
<dbReference type="PANTHER" id="PTHR30349">
    <property type="entry name" value="PHAGE INTEGRASE-RELATED"/>
    <property type="match status" value="1"/>
</dbReference>
<name>A0AAW9VD62_9GAMM</name>
<proteinExistence type="predicted"/>
<dbReference type="InterPro" id="IPR016423">
    <property type="entry name" value="Resolvase_Rsv"/>
</dbReference>
<dbReference type="InterPro" id="IPR013762">
    <property type="entry name" value="Integrase-like_cat_sf"/>
</dbReference>
<keyword evidence="2" id="KW-0233">DNA recombination</keyword>
<dbReference type="SUPFAM" id="SSF56349">
    <property type="entry name" value="DNA breaking-rejoining enzymes"/>
    <property type="match status" value="1"/>
</dbReference>
<dbReference type="PIRSF" id="PIRSF004576">
    <property type="entry name" value="Resolvase_Rsv"/>
    <property type="match status" value="1"/>
</dbReference>
<dbReference type="InterPro" id="IPR050090">
    <property type="entry name" value="Tyrosine_recombinase_XerCD"/>
</dbReference>
<dbReference type="InterPro" id="IPR011010">
    <property type="entry name" value="DNA_brk_join_enz"/>
</dbReference>
<reference evidence="5 6" key="1">
    <citation type="submission" date="2019-10" db="EMBL/GenBank/DDBJ databases">
        <title>Comparative genomic analysis of Providencia.</title>
        <authorList>
            <person name="Yuan C."/>
            <person name="Wei Y."/>
            <person name="Yin Z."/>
        </authorList>
    </citation>
    <scope>NUCLEOTIDE SEQUENCE [LARGE SCALE GENOMIC DNA]</scope>
    <source>
        <strain evidence="6">wls1934</strain>
    </source>
</reference>
<dbReference type="Gene3D" id="1.10.443.10">
    <property type="entry name" value="Intergrase catalytic core"/>
    <property type="match status" value="1"/>
</dbReference>